<evidence type="ECO:0000259" key="2">
    <source>
        <dbReference type="Pfam" id="PF04773"/>
    </source>
</evidence>
<organism evidence="4 5">
    <name type="scientific">Pedobacter caeni</name>
    <dbReference type="NCBI Taxonomy" id="288992"/>
    <lineage>
        <taxon>Bacteria</taxon>
        <taxon>Pseudomonadati</taxon>
        <taxon>Bacteroidota</taxon>
        <taxon>Sphingobacteriia</taxon>
        <taxon>Sphingobacteriales</taxon>
        <taxon>Sphingobacteriaceae</taxon>
        <taxon>Pedobacter</taxon>
    </lineage>
</organism>
<dbReference type="Proteomes" id="UP000184287">
    <property type="component" value="Unassembled WGS sequence"/>
</dbReference>
<dbReference type="InterPro" id="IPR012373">
    <property type="entry name" value="Ferrdict_sens_TM"/>
</dbReference>
<evidence type="ECO:0000256" key="1">
    <source>
        <dbReference type="SAM" id="Phobius"/>
    </source>
</evidence>
<protein>
    <submittedName>
        <fullName evidence="4">FecR family protein</fullName>
    </submittedName>
</protein>
<dbReference type="RefSeq" id="WP_073232012.1">
    <property type="nucleotide sequence ID" value="NZ_FQUQ01000003.1"/>
</dbReference>
<dbReference type="InterPro" id="IPR006860">
    <property type="entry name" value="FecR"/>
</dbReference>
<dbReference type="GO" id="GO:0016989">
    <property type="term" value="F:sigma factor antagonist activity"/>
    <property type="evidence" value="ECO:0007669"/>
    <property type="project" value="TreeGrafter"/>
</dbReference>
<evidence type="ECO:0000259" key="3">
    <source>
        <dbReference type="Pfam" id="PF16344"/>
    </source>
</evidence>
<dbReference type="Gene3D" id="3.55.50.30">
    <property type="match status" value="1"/>
</dbReference>
<evidence type="ECO:0000313" key="4">
    <source>
        <dbReference type="EMBL" id="SHF65111.1"/>
    </source>
</evidence>
<dbReference type="STRING" id="288992.SAMN04488522_103189"/>
<keyword evidence="1" id="KW-0472">Membrane</keyword>
<keyword evidence="5" id="KW-1185">Reference proteome</keyword>
<dbReference type="Pfam" id="PF04773">
    <property type="entry name" value="FecR"/>
    <property type="match status" value="1"/>
</dbReference>
<keyword evidence="1" id="KW-1133">Transmembrane helix</keyword>
<proteinExistence type="predicted"/>
<dbReference type="AlphaFoldDB" id="A0A1M5DE05"/>
<dbReference type="EMBL" id="FQUQ01000003">
    <property type="protein sequence ID" value="SHF65111.1"/>
    <property type="molecule type" value="Genomic_DNA"/>
</dbReference>
<dbReference type="InterPro" id="IPR032508">
    <property type="entry name" value="FecR_C"/>
</dbReference>
<dbReference type="PANTHER" id="PTHR30273">
    <property type="entry name" value="PERIPLASMIC SIGNAL SENSOR AND SIGMA FACTOR ACTIVATOR FECR-RELATED"/>
    <property type="match status" value="1"/>
</dbReference>
<feature type="domain" description="Protein FecR C-terminal" evidence="3">
    <location>
        <begin position="307"/>
        <end position="373"/>
    </location>
</feature>
<feature type="domain" description="FecR protein" evidence="2">
    <location>
        <begin position="174"/>
        <end position="269"/>
    </location>
</feature>
<name>A0A1M5DE05_9SPHI</name>
<dbReference type="Pfam" id="PF16344">
    <property type="entry name" value="FecR_C"/>
    <property type="match status" value="1"/>
</dbReference>
<dbReference type="PANTHER" id="PTHR30273:SF2">
    <property type="entry name" value="PROTEIN FECR"/>
    <property type="match status" value="1"/>
</dbReference>
<dbReference type="Gene3D" id="2.60.120.1440">
    <property type="match status" value="1"/>
</dbReference>
<dbReference type="PIRSF" id="PIRSF018266">
    <property type="entry name" value="FecR"/>
    <property type="match status" value="1"/>
</dbReference>
<sequence length="375" mass="41822">MDKQQARELVKRYNQGLATAEEKAGLEHWYMQKSDSLSLEEDEIDFSLIEEEMKRRVFSQAGLPEPEESPARGFKLWPRIAAAAAVILIAGAALFYYTQEPGTVDTHLNVAQQDDIAPGSNKAVLTLGNGKTIVLTDASNGELANEQNAVIKKTADGELLYQGTSADAASAYNTIATPRGGQYTLTLSEGTKVILNAASSLKYPTQFKGKDRTVELVGEGYFEVAHNKTMPFKVISRGQTVEVLGTHFNINSYTDEPNVKTTLLEGSVNVNGRILKPNQQSILLDNQQIRVLPVNVDEVVAWKDGLFRFDHTDIKTLMRQIARWYDVEVVYEGMVKEEQFYGKIERSYTLSEVLKVLELGNVHFRIEGKKIIVMQ</sequence>
<gene>
    <name evidence="4" type="ORF">SAMN04488522_103189</name>
</gene>
<reference evidence="5" key="1">
    <citation type="submission" date="2016-11" db="EMBL/GenBank/DDBJ databases">
        <authorList>
            <person name="Varghese N."/>
            <person name="Submissions S."/>
        </authorList>
    </citation>
    <scope>NUCLEOTIDE SEQUENCE [LARGE SCALE GENOMIC DNA]</scope>
    <source>
        <strain evidence="5">DSM 16990</strain>
    </source>
</reference>
<feature type="transmembrane region" description="Helical" evidence="1">
    <location>
        <begin position="76"/>
        <end position="97"/>
    </location>
</feature>
<accession>A0A1M5DE05</accession>
<keyword evidence="1" id="KW-0812">Transmembrane</keyword>
<dbReference type="OrthoDB" id="1099963at2"/>
<evidence type="ECO:0000313" key="5">
    <source>
        <dbReference type="Proteomes" id="UP000184287"/>
    </source>
</evidence>